<proteinExistence type="inferred from homology"/>
<accession>A0AAX4HS02</accession>
<evidence type="ECO:0000256" key="6">
    <source>
        <dbReference type="ARBA" id="ARBA00023014"/>
    </source>
</evidence>
<gene>
    <name evidence="10" type="ORF">SOO65_04745</name>
</gene>
<dbReference type="EMBL" id="CP139487">
    <property type="protein sequence ID" value="WPU66047.1"/>
    <property type="molecule type" value="Genomic_DNA"/>
</dbReference>
<feature type="domain" description="BFD-like [2Fe-2S]-binding" evidence="9">
    <location>
        <begin position="2"/>
        <end position="47"/>
    </location>
</feature>
<keyword evidence="4" id="KW-0249">Electron transport</keyword>
<dbReference type="GO" id="GO:0051537">
    <property type="term" value="F:2 iron, 2 sulfur cluster binding"/>
    <property type="evidence" value="ECO:0007669"/>
    <property type="project" value="UniProtKB-KW"/>
</dbReference>
<protein>
    <recommendedName>
        <fullName evidence="7">Bacterioferritin-associated ferredoxin</fullName>
    </recommendedName>
</protein>
<evidence type="ECO:0000259" key="9">
    <source>
        <dbReference type="Pfam" id="PF04324"/>
    </source>
</evidence>
<keyword evidence="3" id="KW-0479">Metal-binding</keyword>
<evidence type="ECO:0000256" key="7">
    <source>
        <dbReference type="ARBA" id="ARBA00039386"/>
    </source>
</evidence>
<comment type="similarity">
    <text evidence="8">Belongs to the Bfd family.</text>
</comment>
<keyword evidence="2" id="KW-0001">2Fe-2S</keyword>
<evidence type="ECO:0000313" key="11">
    <source>
        <dbReference type="Proteomes" id="UP001324634"/>
    </source>
</evidence>
<keyword evidence="1" id="KW-0813">Transport</keyword>
<evidence type="ECO:0000256" key="2">
    <source>
        <dbReference type="ARBA" id="ARBA00022714"/>
    </source>
</evidence>
<dbReference type="InterPro" id="IPR007419">
    <property type="entry name" value="BFD-like_2Fe2S-bd_dom"/>
</dbReference>
<keyword evidence="5" id="KW-0408">Iron</keyword>
<dbReference type="PANTHER" id="PTHR37424:SF1">
    <property type="entry name" value="BACTERIOFERRITIN-ASSOCIATED FERREDOXIN"/>
    <property type="match status" value="1"/>
</dbReference>
<dbReference type="InterPro" id="IPR052371">
    <property type="entry name" value="BFD-associated_ferredoxin"/>
</dbReference>
<evidence type="ECO:0000256" key="4">
    <source>
        <dbReference type="ARBA" id="ARBA00022982"/>
    </source>
</evidence>
<dbReference type="Pfam" id="PF04324">
    <property type="entry name" value="Fer2_BFD"/>
    <property type="match status" value="1"/>
</dbReference>
<dbReference type="PANTHER" id="PTHR37424">
    <property type="entry name" value="BACTERIOFERRITIN-ASSOCIATED FERREDOXIN"/>
    <property type="match status" value="1"/>
</dbReference>
<keyword evidence="11" id="KW-1185">Reference proteome</keyword>
<dbReference type="Gene3D" id="1.10.10.1100">
    <property type="entry name" value="BFD-like [2Fe-2S]-binding domain"/>
    <property type="match status" value="1"/>
</dbReference>
<reference evidence="10 11" key="1">
    <citation type="submission" date="2023-11" db="EMBL/GenBank/DDBJ databases">
        <title>Peredibacter starrii A3.12.</title>
        <authorList>
            <person name="Mitchell R.J."/>
        </authorList>
    </citation>
    <scope>NUCLEOTIDE SEQUENCE [LARGE SCALE GENOMIC DNA]</scope>
    <source>
        <strain evidence="10 11">A3.12</strain>
    </source>
</reference>
<dbReference type="KEGG" id="psti:SOO65_04745"/>
<dbReference type="Proteomes" id="UP001324634">
    <property type="component" value="Chromosome"/>
</dbReference>
<evidence type="ECO:0000256" key="8">
    <source>
        <dbReference type="ARBA" id="ARBA00046332"/>
    </source>
</evidence>
<name>A0AAX4HS02_9BACT</name>
<dbReference type="InterPro" id="IPR041854">
    <property type="entry name" value="BFD-like_2Fe2S-bd_dom_sf"/>
</dbReference>
<evidence type="ECO:0000256" key="1">
    <source>
        <dbReference type="ARBA" id="ARBA00022448"/>
    </source>
</evidence>
<sequence length="68" mass="7338">MYVCICKGITEKQIQDAITSRNSNNPKEILKALGVGSDCGTCVEDAVSTLLEHSAKSPYEMKDSSNKS</sequence>
<dbReference type="AlphaFoldDB" id="A0AAX4HS02"/>
<dbReference type="GO" id="GO:0046872">
    <property type="term" value="F:metal ion binding"/>
    <property type="evidence" value="ECO:0007669"/>
    <property type="project" value="UniProtKB-KW"/>
</dbReference>
<evidence type="ECO:0000313" key="10">
    <source>
        <dbReference type="EMBL" id="WPU66047.1"/>
    </source>
</evidence>
<evidence type="ECO:0000256" key="3">
    <source>
        <dbReference type="ARBA" id="ARBA00022723"/>
    </source>
</evidence>
<evidence type="ECO:0000256" key="5">
    <source>
        <dbReference type="ARBA" id="ARBA00023004"/>
    </source>
</evidence>
<organism evidence="10 11">
    <name type="scientific">Peredibacter starrii</name>
    <dbReference type="NCBI Taxonomy" id="28202"/>
    <lineage>
        <taxon>Bacteria</taxon>
        <taxon>Pseudomonadati</taxon>
        <taxon>Bdellovibrionota</taxon>
        <taxon>Bacteriovoracia</taxon>
        <taxon>Bacteriovoracales</taxon>
        <taxon>Bacteriovoracaceae</taxon>
        <taxon>Peredibacter</taxon>
    </lineage>
</organism>
<keyword evidence="6" id="KW-0411">Iron-sulfur</keyword>
<dbReference type="RefSeq" id="WP_321397757.1">
    <property type="nucleotide sequence ID" value="NZ_CP139487.1"/>
</dbReference>